<protein>
    <submittedName>
        <fullName evidence="3">Uncharacterized protein</fullName>
    </submittedName>
</protein>
<dbReference type="KEGG" id="cok:COCCU_12510"/>
<evidence type="ECO:0000256" key="2">
    <source>
        <dbReference type="SAM" id="SignalP"/>
    </source>
</evidence>
<feature type="chain" id="PRO_5038561526" evidence="2">
    <location>
        <begin position="24"/>
        <end position="207"/>
    </location>
</feature>
<evidence type="ECO:0000313" key="4">
    <source>
        <dbReference type="Proteomes" id="UP000424462"/>
    </source>
</evidence>
<accession>A0A6B8VS48</accession>
<organism evidence="3 4">
    <name type="scientific">Corynebacterium occultum</name>
    <dbReference type="NCBI Taxonomy" id="2675219"/>
    <lineage>
        <taxon>Bacteria</taxon>
        <taxon>Bacillati</taxon>
        <taxon>Actinomycetota</taxon>
        <taxon>Actinomycetes</taxon>
        <taxon>Mycobacteriales</taxon>
        <taxon>Corynebacteriaceae</taxon>
        <taxon>Corynebacterium</taxon>
    </lineage>
</organism>
<dbReference type="PROSITE" id="PS51257">
    <property type="entry name" value="PROKAR_LIPOPROTEIN"/>
    <property type="match status" value="1"/>
</dbReference>
<dbReference type="RefSeq" id="WP_156231920.1">
    <property type="nucleotide sequence ID" value="NZ_CP046455.1"/>
</dbReference>
<dbReference type="EMBL" id="CP046455">
    <property type="protein sequence ID" value="QGU08402.1"/>
    <property type="molecule type" value="Genomic_DNA"/>
</dbReference>
<name>A0A6B8VS48_9CORY</name>
<feature type="signal peptide" evidence="2">
    <location>
        <begin position="1"/>
        <end position="23"/>
    </location>
</feature>
<feature type="compositionally biased region" description="Low complexity" evidence="1">
    <location>
        <begin position="34"/>
        <end position="49"/>
    </location>
</feature>
<keyword evidence="2" id="KW-0732">Signal</keyword>
<dbReference type="Proteomes" id="UP000424462">
    <property type="component" value="Chromosome"/>
</dbReference>
<gene>
    <name evidence="3" type="ORF">COCCU_12510</name>
</gene>
<feature type="region of interest" description="Disordered" evidence="1">
    <location>
        <begin position="29"/>
        <end position="49"/>
    </location>
</feature>
<evidence type="ECO:0000313" key="3">
    <source>
        <dbReference type="EMBL" id="QGU08402.1"/>
    </source>
</evidence>
<evidence type="ECO:0000256" key="1">
    <source>
        <dbReference type="SAM" id="MobiDB-lite"/>
    </source>
</evidence>
<reference evidence="3 4" key="1">
    <citation type="submission" date="2019-11" db="EMBL/GenBank/DDBJ databases">
        <title>Complete genome sequence of Corynebacterium kalinowskii 1959, a novel Corynebacterium species isolated from soil of a small paddock in Vilsendorf, Germany.</title>
        <authorList>
            <person name="Schaffert L."/>
            <person name="Ruwe M."/>
            <person name="Milse J."/>
            <person name="Hanuschka K."/>
            <person name="Ortseifen V."/>
            <person name="Droste J."/>
            <person name="Brandt D."/>
            <person name="Schlueter L."/>
            <person name="Kutter Y."/>
            <person name="Vinke S."/>
            <person name="Viehoefer P."/>
            <person name="Jacob L."/>
            <person name="Luebke N.-C."/>
            <person name="Schulte-Berndt E."/>
            <person name="Hain C."/>
            <person name="Linder M."/>
            <person name="Schmidt P."/>
            <person name="Wollenschlaeger L."/>
            <person name="Luttermann T."/>
            <person name="Thieme E."/>
            <person name="Hassa J."/>
            <person name="Haak M."/>
            <person name="Wittchen M."/>
            <person name="Mentz A."/>
            <person name="Persicke M."/>
            <person name="Busche T."/>
            <person name="Ruckert C."/>
        </authorList>
    </citation>
    <scope>NUCLEOTIDE SEQUENCE [LARGE SCALE GENOMIC DNA]</scope>
    <source>
        <strain evidence="3 4">2039</strain>
    </source>
</reference>
<dbReference type="AlphaFoldDB" id="A0A6B8VS48"/>
<proteinExistence type="predicted"/>
<sequence length="207" mass="20387" precursor="true">MTFPRLRQVIPVAALLATGSLFLASCSTTEEDPAPASSTAPASKTVPATTAGTAVAAEAEAEGPSVPELSVAPSADLPAVSPAEEGDGSIDFGANPLTGAEAVDADADAISFQVEPAEGLNTDSGMVTIHWAATAGGSPIVADDCVGMLSITGPEGETLTFEPGIEGCSGSTGILLRESVGAIPGDYQVQVSLDKASGEQSISVAAA</sequence>
<keyword evidence="4" id="KW-1185">Reference proteome</keyword>